<feature type="domain" description="Peptidase M16 N-terminal" evidence="12">
    <location>
        <begin position="81"/>
        <end position="188"/>
    </location>
</feature>
<keyword evidence="7" id="KW-0496">Mitochondrion</keyword>
<evidence type="ECO:0000313" key="14">
    <source>
        <dbReference type="EMBL" id="RMZ02025.1"/>
    </source>
</evidence>
<accession>A0A3M7GMS7</accession>
<evidence type="ECO:0000256" key="11">
    <source>
        <dbReference type="ARBA" id="ARBA00041372"/>
    </source>
</evidence>
<dbReference type="Pfam" id="PF00675">
    <property type="entry name" value="Peptidase_M16"/>
    <property type="match status" value="1"/>
</dbReference>
<evidence type="ECO:0000256" key="5">
    <source>
        <dbReference type="ARBA" id="ARBA00022946"/>
    </source>
</evidence>
<dbReference type="EMBL" id="QWIQ01000173">
    <property type="protein sequence ID" value="RMZ02025.1"/>
    <property type="molecule type" value="Genomic_DNA"/>
</dbReference>
<keyword evidence="8" id="KW-0472">Membrane</keyword>
<keyword evidence="4" id="KW-0999">Mitochondrion inner membrane</keyword>
<sequence>MCDISSPPWQHLFTHHSPHTPTLRSILARESALPDTMLSRQAVRSAARQSWQQQRRGLAAPASGSFQYQTGDAQGVKFASRDLPGPVGSLAIVAKAGTRFEHVPGLAEGLNRYAFKNTDRRTSLRIQREAELLGSSLQSYHTRENVVVGAKFLRDDLPYFAELLGEVATMTKYRPHVMFEEVLPLVQMDQKKYLANTLEMAINSAYGVAFHRGLGVPLKPASATPITKYLTAENLEEYAACAYAKPNFAVIGNGVEHEELSKWVNEFFGDASAQAPHALSSDQTKYYGGEERIAHASGNSMVLGFPGSSAPTGQFYKPEVSVLAALLGGVSTIKWSPGFSLLANATKEAPNMHITTKCDIYSDAGLMTIEMSGSANDIRNTAGKVVEALKACAENISDEQFQKAKALAKFKELEHGAEPQAAMELAGAGLVQGNKAYQIDEVAKSVDSVTVEQVKKVAKEALENKAAVSAVGDLYVLPYAEEIGLKV</sequence>
<name>A0A3M7GMS7_HORWE</name>
<comment type="caution">
    <text evidence="14">The sequence shown here is derived from an EMBL/GenBank/DDBJ whole genome shotgun (WGS) entry which is preliminary data.</text>
</comment>
<dbReference type="InterPro" id="IPR011765">
    <property type="entry name" value="Pept_M16_N"/>
</dbReference>
<dbReference type="GO" id="GO:0046872">
    <property type="term" value="F:metal ion binding"/>
    <property type="evidence" value="ECO:0007669"/>
    <property type="project" value="InterPro"/>
</dbReference>
<evidence type="ECO:0000256" key="3">
    <source>
        <dbReference type="ARBA" id="ARBA00022660"/>
    </source>
</evidence>
<evidence type="ECO:0000256" key="9">
    <source>
        <dbReference type="ARBA" id="ARBA00038146"/>
    </source>
</evidence>
<dbReference type="VEuPathDB" id="FungiDB:BTJ68_02290"/>
<evidence type="ECO:0000256" key="2">
    <source>
        <dbReference type="ARBA" id="ARBA00022448"/>
    </source>
</evidence>
<feature type="domain" description="Peptidase M16 C-terminal" evidence="13">
    <location>
        <begin position="230"/>
        <end position="406"/>
    </location>
</feature>
<dbReference type="AlphaFoldDB" id="A0A3M7GMS7"/>
<dbReference type="InterPro" id="IPR007863">
    <property type="entry name" value="Peptidase_M16_C"/>
</dbReference>
<evidence type="ECO:0000313" key="15">
    <source>
        <dbReference type="Proteomes" id="UP000281468"/>
    </source>
</evidence>
<evidence type="ECO:0000256" key="4">
    <source>
        <dbReference type="ARBA" id="ARBA00022792"/>
    </source>
</evidence>
<evidence type="ECO:0000259" key="13">
    <source>
        <dbReference type="Pfam" id="PF05193"/>
    </source>
</evidence>
<gene>
    <name evidence="14" type="ORF">D0862_06172</name>
</gene>
<comment type="similarity">
    <text evidence="9">Belongs to the peptidase M16 family. UQCRC2/QCR2 subfamily.</text>
</comment>
<evidence type="ECO:0000256" key="7">
    <source>
        <dbReference type="ARBA" id="ARBA00023128"/>
    </source>
</evidence>
<reference evidence="14 15" key="1">
    <citation type="journal article" date="2018" name="BMC Genomics">
        <title>Genomic evidence for intraspecific hybridization in a clonal and extremely halotolerant yeast.</title>
        <authorList>
            <person name="Gostincar C."/>
            <person name="Stajich J.E."/>
            <person name="Zupancic J."/>
            <person name="Zalar P."/>
            <person name="Gunde-Cimerman N."/>
        </authorList>
    </citation>
    <scope>NUCLEOTIDE SEQUENCE [LARGE SCALE GENOMIC DNA]</scope>
    <source>
        <strain evidence="14 15">EXF-171</strain>
    </source>
</reference>
<protein>
    <recommendedName>
        <fullName evidence="10">Cytochrome b-c1 complex subunit 2, mitochondrial</fullName>
    </recommendedName>
    <alternativeName>
        <fullName evidence="11">Core protein II</fullName>
    </alternativeName>
</protein>
<dbReference type="InterPro" id="IPR011249">
    <property type="entry name" value="Metalloenz_LuxS/M16"/>
</dbReference>
<proteinExistence type="inferred from homology"/>
<dbReference type="Proteomes" id="UP000281468">
    <property type="component" value="Unassembled WGS sequence"/>
</dbReference>
<comment type="subcellular location">
    <subcellularLocation>
        <location evidence="1">Mitochondrion inner membrane</location>
        <topology evidence="1">Peripheral membrane protein</topology>
        <orientation evidence="1">Matrix side</orientation>
    </subcellularLocation>
</comment>
<dbReference type="GO" id="GO:0005743">
    <property type="term" value="C:mitochondrial inner membrane"/>
    <property type="evidence" value="ECO:0007669"/>
    <property type="project" value="UniProtKB-SubCell"/>
</dbReference>
<dbReference type="FunFam" id="3.30.830.10:FF:000039">
    <property type="entry name" value="Ubiquinol-cytochrome c reductase core subunit 2"/>
    <property type="match status" value="1"/>
</dbReference>
<evidence type="ECO:0000259" key="12">
    <source>
        <dbReference type="Pfam" id="PF00675"/>
    </source>
</evidence>
<keyword evidence="3" id="KW-0679">Respiratory chain</keyword>
<keyword evidence="2" id="KW-0813">Transport</keyword>
<dbReference type="Pfam" id="PF05193">
    <property type="entry name" value="Peptidase_M16_C"/>
    <property type="match status" value="1"/>
</dbReference>
<dbReference type="Gene3D" id="3.30.830.10">
    <property type="entry name" value="Metalloenzyme, LuxS/M16 peptidase-like"/>
    <property type="match status" value="2"/>
</dbReference>
<evidence type="ECO:0000256" key="10">
    <source>
        <dbReference type="ARBA" id="ARBA00040751"/>
    </source>
</evidence>
<evidence type="ECO:0000256" key="6">
    <source>
        <dbReference type="ARBA" id="ARBA00022982"/>
    </source>
</evidence>
<keyword evidence="6" id="KW-0249">Electron transport</keyword>
<evidence type="ECO:0000256" key="8">
    <source>
        <dbReference type="ARBA" id="ARBA00023136"/>
    </source>
</evidence>
<dbReference type="SUPFAM" id="SSF63411">
    <property type="entry name" value="LuxS/MPP-like metallohydrolase"/>
    <property type="match status" value="2"/>
</dbReference>
<dbReference type="InterPro" id="IPR050361">
    <property type="entry name" value="MPP/UQCRC_Complex"/>
</dbReference>
<organism evidence="14 15">
    <name type="scientific">Hortaea werneckii</name>
    <name type="common">Black yeast</name>
    <name type="synonym">Cladosporium werneckii</name>
    <dbReference type="NCBI Taxonomy" id="91943"/>
    <lineage>
        <taxon>Eukaryota</taxon>
        <taxon>Fungi</taxon>
        <taxon>Dikarya</taxon>
        <taxon>Ascomycota</taxon>
        <taxon>Pezizomycotina</taxon>
        <taxon>Dothideomycetes</taxon>
        <taxon>Dothideomycetidae</taxon>
        <taxon>Mycosphaerellales</taxon>
        <taxon>Teratosphaeriaceae</taxon>
        <taxon>Hortaea</taxon>
    </lineage>
</organism>
<dbReference type="PANTHER" id="PTHR11851:SF209">
    <property type="entry name" value="CYTOCHROME B-C1 COMPLEX SUBUNIT 2, MITOCHONDRIAL"/>
    <property type="match status" value="1"/>
</dbReference>
<evidence type="ECO:0000256" key="1">
    <source>
        <dbReference type="ARBA" id="ARBA00004443"/>
    </source>
</evidence>
<keyword evidence="5" id="KW-0809">Transit peptide</keyword>
<dbReference type="PANTHER" id="PTHR11851">
    <property type="entry name" value="METALLOPROTEASE"/>
    <property type="match status" value="1"/>
</dbReference>